<feature type="non-terminal residue" evidence="1">
    <location>
        <position position="55"/>
    </location>
</feature>
<dbReference type="Proteomes" id="UP001153148">
    <property type="component" value="Unassembled WGS sequence"/>
</dbReference>
<accession>A0ABN7NS63</accession>
<name>A0ABN7NS63_TIMPD</name>
<proteinExistence type="predicted"/>
<keyword evidence="2" id="KW-1185">Reference proteome</keyword>
<evidence type="ECO:0000313" key="1">
    <source>
        <dbReference type="EMBL" id="CAG2056397.1"/>
    </source>
</evidence>
<reference evidence="1" key="1">
    <citation type="submission" date="2021-03" db="EMBL/GenBank/DDBJ databases">
        <authorList>
            <person name="Tran Van P."/>
        </authorList>
    </citation>
    <scope>NUCLEOTIDE SEQUENCE</scope>
</reference>
<protein>
    <submittedName>
        <fullName evidence="1">Uncharacterized protein</fullName>
    </submittedName>
</protein>
<evidence type="ECO:0000313" key="2">
    <source>
        <dbReference type="Proteomes" id="UP001153148"/>
    </source>
</evidence>
<dbReference type="EMBL" id="CAJPIN010003793">
    <property type="protein sequence ID" value="CAG2056397.1"/>
    <property type="molecule type" value="Genomic_DNA"/>
</dbReference>
<organism evidence="1 2">
    <name type="scientific">Timema podura</name>
    <name type="common">Walking stick</name>
    <dbReference type="NCBI Taxonomy" id="61482"/>
    <lineage>
        <taxon>Eukaryota</taxon>
        <taxon>Metazoa</taxon>
        <taxon>Ecdysozoa</taxon>
        <taxon>Arthropoda</taxon>
        <taxon>Hexapoda</taxon>
        <taxon>Insecta</taxon>
        <taxon>Pterygota</taxon>
        <taxon>Neoptera</taxon>
        <taxon>Polyneoptera</taxon>
        <taxon>Phasmatodea</taxon>
        <taxon>Timematodea</taxon>
        <taxon>Timematoidea</taxon>
        <taxon>Timematidae</taxon>
        <taxon>Timema</taxon>
    </lineage>
</organism>
<sequence>MRLVGKGMIPRRSSSESRLATVSWMYPQLQIHASTLTILSIVLQIKRYYQFKVKH</sequence>
<gene>
    <name evidence="1" type="ORF">TPAB3V08_LOCUS3389</name>
</gene>
<comment type="caution">
    <text evidence="1">The sequence shown here is derived from an EMBL/GenBank/DDBJ whole genome shotgun (WGS) entry which is preliminary data.</text>
</comment>